<dbReference type="Pfam" id="PF02585">
    <property type="entry name" value="PIG-L"/>
    <property type="match status" value="1"/>
</dbReference>
<evidence type="ECO:0008006" key="3">
    <source>
        <dbReference type="Google" id="ProtNLM"/>
    </source>
</evidence>
<dbReference type="PANTHER" id="PTHR12993:SF30">
    <property type="entry name" value="N-ACETYL-ALPHA-D-GLUCOSAMINYL L-MALATE DEACETYLASE 1"/>
    <property type="match status" value="1"/>
</dbReference>
<proteinExistence type="predicted"/>
<protein>
    <recommendedName>
        <fullName evidence="3">GlcNAc-PI de-N-acetylase</fullName>
    </recommendedName>
</protein>
<dbReference type="InterPro" id="IPR003737">
    <property type="entry name" value="GlcNAc_PI_deacetylase-related"/>
</dbReference>
<gene>
    <name evidence="1" type="ORF">A2713_00295</name>
</gene>
<dbReference type="EMBL" id="MEUX01000012">
    <property type="protein sequence ID" value="OGC47518.1"/>
    <property type="molecule type" value="Genomic_DNA"/>
</dbReference>
<name>A0A1F4URE1_UNCKA</name>
<dbReference type="InterPro" id="IPR024078">
    <property type="entry name" value="LmbE-like_dom_sf"/>
</dbReference>
<evidence type="ECO:0000313" key="1">
    <source>
        <dbReference type="EMBL" id="OGC47518.1"/>
    </source>
</evidence>
<sequence>MINNMEHKRVLVISAHPDDYELGMGMRIRKYANENVQVVAVTATKGEYKDSPNGREDQEKKAAKILGVSNQINLKFPCAELSNCSNELRVQLEIIIKEFKPHVIYTIYDDNSHIDHHILSVQSSIAARSTPNLIYYKVVGGIGFMPNMFFCGDNDLLNAKISSLKCFSKEIKKAGAIDIKRSQVFAKYEISNYLHHSCLSFIKKYKNIENSKHMLFESFHIERMVSI</sequence>
<reference evidence="1 2" key="1">
    <citation type="journal article" date="2016" name="Nat. Commun.">
        <title>Thousands of microbial genomes shed light on interconnected biogeochemical processes in an aquifer system.</title>
        <authorList>
            <person name="Anantharaman K."/>
            <person name="Brown C.T."/>
            <person name="Hug L.A."/>
            <person name="Sharon I."/>
            <person name="Castelle C.J."/>
            <person name="Probst A.J."/>
            <person name="Thomas B.C."/>
            <person name="Singh A."/>
            <person name="Wilkins M.J."/>
            <person name="Karaoz U."/>
            <person name="Brodie E.L."/>
            <person name="Williams K.H."/>
            <person name="Hubbard S.S."/>
            <person name="Banfield J.F."/>
        </authorList>
    </citation>
    <scope>NUCLEOTIDE SEQUENCE [LARGE SCALE GENOMIC DNA]</scope>
</reference>
<dbReference type="Proteomes" id="UP000176444">
    <property type="component" value="Unassembled WGS sequence"/>
</dbReference>
<evidence type="ECO:0000313" key="2">
    <source>
        <dbReference type="Proteomes" id="UP000176444"/>
    </source>
</evidence>
<dbReference type="SUPFAM" id="SSF102588">
    <property type="entry name" value="LmbE-like"/>
    <property type="match status" value="1"/>
</dbReference>
<dbReference type="PANTHER" id="PTHR12993">
    <property type="entry name" value="N-ACETYLGLUCOSAMINYL-PHOSPHATIDYLINOSITOL DE-N-ACETYLASE-RELATED"/>
    <property type="match status" value="1"/>
</dbReference>
<accession>A0A1F4URE1</accession>
<dbReference type="AlphaFoldDB" id="A0A1F4URE1"/>
<organism evidence="1 2">
    <name type="scientific">candidate division WWE3 bacterium RIFCSPHIGHO2_01_FULL_35_17</name>
    <dbReference type="NCBI Taxonomy" id="1802614"/>
    <lineage>
        <taxon>Bacteria</taxon>
        <taxon>Katanobacteria</taxon>
    </lineage>
</organism>
<dbReference type="GO" id="GO:0016811">
    <property type="term" value="F:hydrolase activity, acting on carbon-nitrogen (but not peptide) bonds, in linear amides"/>
    <property type="evidence" value="ECO:0007669"/>
    <property type="project" value="TreeGrafter"/>
</dbReference>
<comment type="caution">
    <text evidence="1">The sequence shown here is derived from an EMBL/GenBank/DDBJ whole genome shotgun (WGS) entry which is preliminary data.</text>
</comment>
<dbReference type="Gene3D" id="3.40.50.10320">
    <property type="entry name" value="LmbE-like"/>
    <property type="match status" value="1"/>
</dbReference>